<evidence type="ECO:0000313" key="2">
    <source>
        <dbReference type="EMBL" id="SVA82358.1"/>
    </source>
</evidence>
<feature type="domain" description="FAD-binding PCMH-type" evidence="1">
    <location>
        <begin position="1"/>
        <end position="193"/>
    </location>
</feature>
<accession>A0A381YZA4</accession>
<dbReference type="EMBL" id="UINC01019453">
    <property type="protein sequence ID" value="SVA82358.1"/>
    <property type="molecule type" value="Genomic_DNA"/>
</dbReference>
<dbReference type="PANTHER" id="PTHR42659">
    <property type="entry name" value="XANTHINE DEHYDROGENASE SUBUNIT C-RELATED"/>
    <property type="match status" value="1"/>
</dbReference>
<gene>
    <name evidence="2" type="ORF">METZ01_LOCUS135212</name>
</gene>
<dbReference type="InterPro" id="IPR005107">
    <property type="entry name" value="CO_DH_flav_C"/>
</dbReference>
<dbReference type="InterPro" id="IPR036318">
    <property type="entry name" value="FAD-bd_PCMH-like_sf"/>
</dbReference>
<dbReference type="InterPro" id="IPR002346">
    <property type="entry name" value="Mopterin_DH_FAD-bd"/>
</dbReference>
<dbReference type="AlphaFoldDB" id="A0A381YZA4"/>
<dbReference type="Gene3D" id="3.30.465.10">
    <property type="match status" value="2"/>
</dbReference>
<dbReference type="SMART" id="SM01092">
    <property type="entry name" value="CO_deh_flav_C"/>
    <property type="match status" value="1"/>
</dbReference>
<name>A0A381YZA4_9ZZZZ</name>
<dbReference type="InterPro" id="IPR036683">
    <property type="entry name" value="CO_DH_flav_C_dom_sf"/>
</dbReference>
<dbReference type="PROSITE" id="PS51387">
    <property type="entry name" value="FAD_PCMH"/>
    <property type="match status" value="1"/>
</dbReference>
<evidence type="ECO:0000259" key="1">
    <source>
        <dbReference type="PROSITE" id="PS51387"/>
    </source>
</evidence>
<organism evidence="2">
    <name type="scientific">marine metagenome</name>
    <dbReference type="NCBI Taxonomy" id="408172"/>
    <lineage>
        <taxon>unclassified sequences</taxon>
        <taxon>metagenomes</taxon>
        <taxon>ecological metagenomes</taxon>
    </lineage>
</organism>
<dbReference type="SUPFAM" id="SSF55447">
    <property type="entry name" value="CO dehydrogenase flavoprotein C-terminal domain-like"/>
    <property type="match status" value="1"/>
</dbReference>
<dbReference type="GO" id="GO:0071949">
    <property type="term" value="F:FAD binding"/>
    <property type="evidence" value="ECO:0007669"/>
    <property type="project" value="InterPro"/>
</dbReference>
<dbReference type="Gene3D" id="3.30.390.50">
    <property type="entry name" value="CO dehydrogenase flavoprotein, C-terminal domain"/>
    <property type="match status" value="1"/>
</dbReference>
<dbReference type="InterPro" id="IPR051312">
    <property type="entry name" value="Diverse_Substr_Oxidored"/>
</dbReference>
<dbReference type="InterPro" id="IPR016169">
    <property type="entry name" value="FAD-bd_PCMH_sub2"/>
</dbReference>
<protein>
    <recommendedName>
        <fullName evidence="1">FAD-binding PCMH-type domain-containing protein</fullName>
    </recommendedName>
</protein>
<dbReference type="Pfam" id="PF03450">
    <property type="entry name" value="CO_deh_flav_C"/>
    <property type="match status" value="1"/>
</dbReference>
<dbReference type="Pfam" id="PF00941">
    <property type="entry name" value="FAD_binding_5"/>
    <property type="match status" value="1"/>
</dbReference>
<dbReference type="GO" id="GO:0016491">
    <property type="term" value="F:oxidoreductase activity"/>
    <property type="evidence" value="ECO:0007669"/>
    <property type="project" value="InterPro"/>
</dbReference>
<reference evidence="2" key="1">
    <citation type="submission" date="2018-05" db="EMBL/GenBank/DDBJ databases">
        <authorList>
            <person name="Lanie J.A."/>
            <person name="Ng W.-L."/>
            <person name="Kazmierczak K.M."/>
            <person name="Andrzejewski T.M."/>
            <person name="Davidsen T.M."/>
            <person name="Wayne K.J."/>
            <person name="Tettelin H."/>
            <person name="Glass J.I."/>
            <person name="Rusch D."/>
            <person name="Podicherti R."/>
            <person name="Tsui H.-C.T."/>
            <person name="Winkler M.E."/>
        </authorList>
    </citation>
    <scope>NUCLEOTIDE SEQUENCE</scope>
</reference>
<dbReference type="InterPro" id="IPR016166">
    <property type="entry name" value="FAD-bd_PCMH"/>
</dbReference>
<sequence>MAGGTDLVTEMKQGVIKPDLLISASDIKDMSGMVWNNSGLTIGSMVTLDEIASDADIGSRIKSLAEAAISIATPQIRNIATLGGNLCQRPRCWYYRNVRFNCLKKGGEKCFAVGGSDKYNAILGGSSCYIVHPSDSATALVALKAKVEIFRDLQRVTIPIDDFFVGPEVDVARENILEPGDILISVQIPKESMDGKSVYLKAKERQSMDFAIASVAVMVKMEKGLITEAGIAAGGVAPIPWHLSSAERKLIGYCVEDIDVKAISSEVFADARILGQNGYKLQMVQTYLERALNLVLR</sequence>
<dbReference type="SUPFAM" id="SSF56176">
    <property type="entry name" value="FAD-binding/transporter-associated domain-like"/>
    <property type="match status" value="1"/>
</dbReference>
<proteinExistence type="predicted"/>
<dbReference type="PANTHER" id="PTHR42659:SF9">
    <property type="entry name" value="XANTHINE DEHYDROGENASE FAD-BINDING SUBUNIT XDHB-RELATED"/>
    <property type="match status" value="1"/>
</dbReference>